<feature type="compositionally biased region" description="Basic and acidic residues" evidence="2">
    <location>
        <begin position="1462"/>
        <end position="1482"/>
    </location>
</feature>
<dbReference type="RefSeq" id="XP_003884663.1">
    <property type="nucleotide sequence ID" value="XM_003884614.1"/>
</dbReference>
<feature type="region of interest" description="Disordered" evidence="2">
    <location>
        <begin position="2174"/>
        <end position="2199"/>
    </location>
</feature>
<feature type="compositionally biased region" description="Polar residues" evidence="2">
    <location>
        <begin position="1483"/>
        <end position="1496"/>
    </location>
</feature>
<dbReference type="EMBL" id="LN714485">
    <property type="protein sequence ID" value="CEL69349.1"/>
    <property type="molecule type" value="Genomic_DNA"/>
</dbReference>
<feature type="region of interest" description="Disordered" evidence="2">
    <location>
        <begin position="1169"/>
        <end position="1226"/>
    </location>
</feature>
<dbReference type="OrthoDB" id="331922at2759"/>
<feature type="compositionally biased region" description="Low complexity" evidence="2">
    <location>
        <begin position="615"/>
        <end position="633"/>
    </location>
</feature>
<feature type="compositionally biased region" description="Basic and acidic residues" evidence="2">
    <location>
        <begin position="1787"/>
        <end position="1804"/>
    </location>
</feature>
<feature type="compositionally biased region" description="Basic and acidic residues" evidence="2">
    <location>
        <begin position="1037"/>
        <end position="1050"/>
    </location>
</feature>
<reference evidence="5" key="3">
    <citation type="journal article" date="2012" name="PLoS Pathog.">
        <title>Comparative genomics of the apicomplexan parasites Toxoplasma gondii and Neospora caninum: Coccidia differing in host range and transmission strategy.</title>
        <authorList>
            <person name="Reid A.J."/>
            <person name="Vermont S.J."/>
            <person name="Cotton J.A."/>
            <person name="Harris D."/>
            <person name="Hill-Cawthorne G.A."/>
            <person name="Konen-Waisman S."/>
            <person name="Latham S.M."/>
            <person name="Mourier T."/>
            <person name="Norton R."/>
            <person name="Quail M.A."/>
            <person name="Sanders M."/>
            <person name="Shanmugam D."/>
            <person name="Sohal A."/>
            <person name="Wasmuth J.D."/>
            <person name="Brunk B."/>
            <person name="Grigg M.E."/>
            <person name="Howard J.C."/>
            <person name="Parkinson J."/>
            <person name="Roos D.S."/>
            <person name="Trees A.J."/>
            <person name="Berriman M."/>
            <person name="Pain A."/>
            <person name="Wastling J.M."/>
        </authorList>
    </citation>
    <scope>NUCLEOTIDE SEQUENCE [LARGE SCALE GENOMIC DNA]</scope>
    <source>
        <strain evidence="5">Liverpool</strain>
    </source>
</reference>
<protein>
    <submittedName>
        <fullName evidence="3">Uncharacterized protein</fullName>
    </submittedName>
</protein>
<name>F0VKN2_NEOCL</name>
<dbReference type="InParanoid" id="F0VKN2"/>
<feature type="compositionally biased region" description="Basic and acidic residues" evidence="2">
    <location>
        <begin position="554"/>
        <end position="566"/>
    </location>
</feature>
<gene>
    <name evidence="4" type="ORF">BN1204_050610</name>
    <name evidence="3" type="ORF">NCLIV_050610</name>
</gene>
<feature type="compositionally biased region" description="Basic and acidic residues" evidence="2">
    <location>
        <begin position="735"/>
        <end position="752"/>
    </location>
</feature>
<feature type="compositionally biased region" description="Basic and acidic residues" evidence="2">
    <location>
        <begin position="850"/>
        <end position="863"/>
    </location>
</feature>
<dbReference type="eggNOG" id="ENOG502QYGX">
    <property type="taxonomic scope" value="Eukaryota"/>
</dbReference>
<feature type="region of interest" description="Disordered" evidence="2">
    <location>
        <begin position="1"/>
        <end position="64"/>
    </location>
</feature>
<feature type="compositionally biased region" description="Basic and acidic residues" evidence="2">
    <location>
        <begin position="1378"/>
        <end position="1397"/>
    </location>
</feature>
<feature type="region of interest" description="Disordered" evidence="2">
    <location>
        <begin position="926"/>
        <end position="965"/>
    </location>
</feature>
<feature type="compositionally biased region" description="Low complexity" evidence="2">
    <location>
        <begin position="1299"/>
        <end position="1313"/>
    </location>
</feature>
<feature type="compositionally biased region" description="Basic and acidic residues" evidence="2">
    <location>
        <begin position="32"/>
        <end position="41"/>
    </location>
</feature>
<feature type="region of interest" description="Disordered" evidence="2">
    <location>
        <begin position="820"/>
        <end position="865"/>
    </location>
</feature>
<evidence type="ECO:0000256" key="1">
    <source>
        <dbReference type="SAM" id="Coils"/>
    </source>
</evidence>
<feature type="region of interest" description="Disordered" evidence="2">
    <location>
        <begin position="2271"/>
        <end position="2305"/>
    </location>
</feature>
<evidence type="ECO:0000313" key="5">
    <source>
        <dbReference type="Proteomes" id="UP000007494"/>
    </source>
</evidence>
<feature type="compositionally biased region" description="Low complexity" evidence="2">
    <location>
        <begin position="1812"/>
        <end position="1822"/>
    </location>
</feature>
<proteinExistence type="predicted"/>
<feature type="compositionally biased region" description="Basic and acidic residues" evidence="2">
    <location>
        <begin position="487"/>
        <end position="503"/>
    </location>
</feature>
<feature type="region of interest" description="Disordered" evidence="2">
    <location>
        <begin position="1241"/>
        <end position="1622"/>
    </location>
</feature>
<feature type="compositionally biased region" description="Basic and acidic residues" evidence="2">
    <location>
        <begin position="2077"/>
        <end position="2091"/>
    </location>
</feature>
<feature type="region of interest" description="Disordered" evidence="2">
    <location>
        <begin position="1759"/>
        <end position="1831"/>
    </location>
</feature>
<feature type="compositionally biased region" description="Polar residues" evidence="2">
    <location>
        <begin position="935"/>
        <end position="948"/>
    </location>
</feature>
<feature type="compositionally biased region" description="Low complexity" evidence="2">
    <location>
        <begin position="1519"/>
        <end position="1548"/>
    </location>
</feature>
<feature type="compositionally biased region" description="Basic and acidic residues" evidence="2">
    <location>
        <begin position="1352"/>
        <end position="1370"/>
    </location>
</feature>
<evidence type="ECO:0000313" key="3">
    <source>
        <dbReference type="EMBL" id="CBZ54633.1"/>
    </source>
</evidence>
<keyword evidence="5" id="KW-1185">Reference proteome</keyword>
<dbReference type="VEuPathDB" id="ToxoDB:NCLIV_050610"/>
<accession>F0VKN2</accession>
<dbReference type="GeneID" id="13446338"/>
<feature type="compositionally biased region" description="Basic and acidic residues" evidence="2">
    <location>
        <begin position="1432"/>
        <end position="1450"/>
    </location>
</feature>
<feature type="region of interest" description="Disordered" evidence="2">
    <location>
        <begin position="421"/>
        <end position="450"/>
    </location>
</feature>
<feature type="compositionally biased region" description="Basic and acidic residues" evidence="2">
    <location>
        <begin position="147"/>
        <end position="162"/>
    </location>
</feature>
<evidence type="ECO:0000313" key="4">
    <source>
        <dbReference type="EMBL" id="CEL69349.1"/>
    </source>
</evidence>
<feature type="compositionally biased region" description="Basic and acidic residues" evidence="2">
    <location>
        <begin position="1503"/>
        <end position="1512"/>
    </location>
</feature>
<reference evidence="3" key="2">
    <citation type="submission" date="2011-03" db="EMBL/GenBank/DDBJ databases">
        <title>Comparative genomics and transcriptomics of Neospora caninum and Toxoplasma gondii.</title>
        <authorList>
            <person name="Reid A.J."/>
            <person name="Sohal A."/>
            <person name="Harris D."/>
            <person name="Quail M."/>
            <person name="Sanders M."/>
            <person name="Berriman M."/>
            <person name="Wastling J.M."/>
            <person name="Pain A."/>
        </authorList>
    </citation>
    <scope>NUCLEOTIDE SEQUENCE</scope>
    <source>
        <strain evidence="3">Liverpool</strain>
    </source>
</reference>
<feature type="region of interest" description="Disordered" evidence="2">
    <location>
        <begin position="2053"/>
        <end position="2118"/>
    </location>
</feature>
<feature type="coiled-coil region" evidence="1">
    <location>
        <begin position="341"/>
        <end position="368"/>
    </location>
</feature>
<feature type="region of interest" description="Disordered" evidence="2">
    <location>
        <begin position="472"/>
        <end position="524"/>
    </location>
</feature>
<dbReference type="OMA" id="FESGQMW"/>
<reference evidence="3" key="1">
    <citation type="submission" date="2011-02" db="EMBL/GenBank/DDBJ databases">
        <authorList>
            <person name="Aslett M."/>
        </authorList>
    </citation>
    <scope>NUCLEOTIDE SEQUENCE</scope>
    <source>
        <strain evidence="3">Liverpool</strain>
    </source>
</reference>
<dbReference type="EMBL" id="FR823391">
    <property type="protein sequence ID" value="CBZ54633.1"/>
    <property type="molecule type" value="Genomic_DNA"/>
</dbReference>
<organism evidence="3 5">
    <name type="scientific">Neospora caninum (strain Liverpool)</name>
    <dbReference type="NCBI Taxonomy" id="572307"/>
    <lineage>
        <taxon>Eukaryota</taxon>
        <taxon>Sar</taxon>
        <taxon>Alveolata</taxon>
        <taxon>Apicomplexa</taxon>
        <taxon>Conoidasida</taxon>
        <taxon>Coccidia</taxon>
        <taxon>Eucoccidiorida</taxon>
        <taxon>Eimeriorina</taxon>
        <taxon>Sarcocystidae</taxon>
        <taxon>Neospora</taxon>
    </lineage>
</organism>
<feature type="region of interest" description="Disordered" evidence="2">
    <location>
        <begin position="1022"/>
        <end position="1145"/>
    </location>
</feature>
<evidence type="ECO:0000256" key="2">
    <source>
        <dbReference type="SAM" id="MobiDB-lite"/>
    </source>
</evidence>
<dbReference type="Proteomes" id="UP000007494">
    <property type="component" value="Chromosome X"/>
</dbReference>
<feature type="region of interest" description="Disordered" evidence="2">
    <location>
        <begin position="2317"/>
        <end position="2345"/>
    </location>
</feature>
<feature type="region of interest" description="Disordered" evidence="2">
    <location>
        <begin position="78"/>
        <end position="189"/>
    </location>
</feature>
<feature type="compositionally biased region" description="Low complexity" evidence="2">
    <location>
        <begin position="1215"/>
        <end position="1226"/>
    </location>
</feature>
<feature type="region of interest" description="Disordered" evidence="2">
    <location>
        <begin position="2602"/>
        <end position="2643"/>
    </location>
</feature>
<feature type="compositionally biased region" description="Polar residues" evidence="2">
    <location>
        <begin position="2272"/>
        <end position="2296"/>
    </location>
</feature>
<feature type="compositionally biased region" description="Basic and acidic residues" evidence="2">
    <location>
        <begin position="1092"/>
        <end position="1102"/>
    </location>
</feature>
<feature type="compositionally biased region" description="Low complexity" evidence="2">
    <location>
        <begin position="780"/>
        <end position="791"/>
    </location>
</feature>
<feature type="compositionally biased region" description="Low complexity" evidence="2">
    <location>
        <begin position="696"/>
        <end position="705"/>
    </location>
</feature>
<keyword evidence="1" id="KW-0175">Coiled coil</keyword>
<feature type="compositionally biased region" description="Basic and acidic residues" evidence="2">
    <location>
        <begin position="1184"/>
        <end position="1204"/>
    </location>
</feature>
<sequence>MADVSGNPSGPPPLSTIFSGQRAGPPSPHGGCMRDEVEKEVFSPTAASHLSPSRPLGFSSLNVAANSTPDATRAAAELGVPPFQSRPPVIPQLRLGLQSPKPPEQLAERSAFSPHGPESPRVSPSLSASRLVNPGSGSLAASPHHAPQLERVSEGGSARRGDSSSTLSSRRLPLSPSKRRYEDTFCPSPSSVRALPGPRVWWALPVLGSTEVAPQSPAGSFSALRRPEDSPGFLPSCAHGEADGECRCLYAAVTQAFHDQMRTSAASQPLLAAIEQFADSSLLCRLEPIAAGSGFPRSPAVLSDVRRQHALVLFNPPSAWSPPEAFSIQNLVQVCAAVDSKQSEAELVDSLQRQLAAQQQRFDAILESDLTQGELKRELWRMQLLQMQDQGRLKKQTSKLAEALEACTALSLLTGGLAPSAATSRLPDGPPTPPAALSSPGLPQRPHSPRQVSQLVARLLCLLQEAVALGETTAAPTAGPGPSGTRGTDRPEGFPRREARDVGGGRPEAASSVPSSRAGRDASCAGLSPCGVAARDARGEGASARSFCGSSAGRGEKEDASLHERMQSQQPRACVPPLFGVGDVRNRNRGDGVPAFFPGSPVGGRGPESGDASRRSLSSFSSSSYCSSQSNITTYRGNLSGDEGSCPPSGRRAGSGASGLGNPAFVSTWKGRPAFVPRLNLTGDDSEEEEPERGPTEAGEAGGAPDPKPVGGTENGRLDAQGLALPQRQSDEEDGKSGSDMKEDFSELRDEEASQPPLGERRLDSDAYHQASQRGSVCASGLSSGEESQSSRVWVLGEKDGPERQASALTLSSACSCSSPSLCPETGGGQALSPGRFGAGRDANPAQPTDSRRVPGEQAKSRETLGAVWSLQQLLQQRQSQGSLHSGSSSFRMALGSPLDAPQIAAVAADSGAPAVDASVLAAGAEAKERHREQSGASLVLTPSSAGSSDARHGPTRGYSAGSSSVFSSFTEDVSRISSEMSASIAYDAAQTVFSRANSVLSPSSGAFAAAVGCAPASSSRQALANRDDGEAMDWQEETREEGAHAREVSRQPPVPRLKLGGSGDPGIPPQANACGREAGATASAEGVPETPSRDSGKECRRPPPLSCLEGKLAADETVGQLRWRDGRDSPVEAPGRASGFGASQPNAEAGALAASCLETNGGDENAKACLSSPPTLPASATGTERKESFTEAPAETRETERGAGRACSGRALRPSSPAVSVSSCSSPSVAELRRAFESGQMWGGGSATSSPVRTPSMPAASGPRRGSTGSWRFRRTGSSPQGGICASPVPLLSLPSVAGDPGTAAASPASGPRPHDSRAKGAGPTSEAKATRAPCPPYPAADSASAPGRGSETHRGFDSSGTESKRPAGEPHLVGGGEKRGDTGKSTSRREERGAREGPPSAGGAVKDGRVPAFSRGSLFPSHSEASCTDARSRGPNEPAGARDGEETQKVAAATSPNEPCGDRQGEIRRSDCLEGLEREGSQSSHYALQNGDQQQENELETEAKATDRSRHSVSSPGSTGPRLSSSHSSGSPPSSPLRSLQCQQPPLGVAEKDARTELPAGTNPRGAGGEGLEGSVPSGSPPLPSEEKRNKSQSEAGRDSAWNEGSEPSPEKPNGAGEARETTSIAFPACVAMTYDGSNASLSGCPTAGGFIDAQQRSEELRSLGVDPALVFPHQPGKRLFSEVEDKNVSRLVTGDFAAAEDGYEVMDLGETGESAQEGDLDHEVEKPELHFWGVETPDGCEKVAYGWSAPVPHQSPLSRPLLPGKTGTASQQHWADRAAVWSRGTEDMRPQETVRGDEERLGGWGAPGAAGKPEAAGAGSSSQSLFGEGRPLEEPLRAASFVVKTDVRSPFPPAPEAHAGAPLLESSGGSGAAGDLSFTGGFDACDGAEAATQEAARSAHARTAGSREAGEEPGALAGLLATTAPEAASDAPGFERPSSFGSTCALTYRAPPEAGALGVTEGATAREDARARGSLGSGASVPMERLVHGVSLHLCRDGDGIRHRSPPESGYSPFPEVLNGRTGVHDAGQGAREAAEHRRAASLETQAPTWDGSAVSGHAPAVSNPGWRLATGGEGRRVEQQRVAERPRTGTGSATAWKPEQATPVRGTSTHATPGPRCVSSSALLSALLNPPFDPIPADLHLLLASASSESGSLNAESELSSLSASESSTLSLPLQERSTGAAHAGVPLSPPNLPLDVKRETFPTKEATLANLLPLSRCERGQERSVSATAPLPAEDFPGAHQADAFQRQQGAFASLERQAEPYRGATVSPQTQISGLSVPWSSSPGTATGENPRSGPRQFMDHARLPRPAQVVPVVPGQPADGDRPVPSGLGLDAPPGLQGASQGVEQLVYGTGSETGRGLFAPVSLLAQAANPLHFPQATQRPSVPQTGFSELTGFRQTSCAALGGAGGVLRGGPQTAGRVETLSHLGLRGAPDFPGGVRGESAGGRGTGSRACQGLPAPLRRAPAGFPQPFPFRTMSQQQVQENLQRQILLTASRGELIGAPRGNAHLSPVAGNPAGTERTETERRAGAAPGRTLEFRDPGQQAQTGLTHAAAGGRGDSGGAWRNLVLPQEPQSLARAQLLQQQLLLQRPMERTQVSRLAGQVTPGDHRGDVNRQGTGTGGEGGRATAARQPGQGAC</sequence>
<feature type="region of interest" description="Disordered" evidence="2">
    <location>
        <begin position="1896"/>
        <end position="1915"/>
    </location>
</feature>
<reference evidence="4" key="4">
    <citation type="journal article" date="2015" name="PLoS ONE">
        <title>Comprehensive Evaluation of Toxoplasma gondii VEG and Neospora caninum LIV Genomes with Tachyzoite Stage Transcriptome and Proteome Defines Novel Transcript Features.</title>
        <authorList>
            <person name="Ramaprasad A."/>
            <person name="Mourier T."/>
            <person name="Naeem R."/>
            <person name="Malas T.B."/>
            <person name="Moussa E."/>
            <person name="Panigrahi A."/>
            <person name="Vermont S.J."/>
            <person name="Otto T.D."/>
            <person name="Wastling J."/>
            <person name="Pain A."/>
        </authorList>
    </citation>
    <scope>NUCLEOTIDE SEQUENCE</scope>
    <source>
        <strain evidence="4">Liverpool</strain>
    </source>
</reference>
<feature type="region of interest" description="Disordered" evidence="2">
    <location>
        <begin position="543"/>
        <end position="808"/>
    </location>
</feature>
<feature type="compositionally biased region" description="Low complexity" evidence="2">
    <location>
        <begin position="163"/>
        <end position="176"/>
    </location>
</feature>
<feature type="region of interest" description="Disordered" evidence="2">
    <location>
        <begin position="2507"/>
        <end position="2545"/>
    </location>
</feature>
<feature type="compositionally biased region" description="Basic and acidic residues" evidence="2">
    <location>
        <begin position="1587"/>
        <end position="1600"/>
    </location>
</feature>